<sequence>MLPGGDFILTRRGVDRTFGFTSVDTSGEATVYGMILPRVKLGLCGYVGLWSTTLSNLLLKSRAYVVLHLVPFLMRLVCFPCEVIMPPRKSKRPSSK</sequence>
<dbReference type="Proteomes" id="UP000287651">
    <property type="component" value="Unassembled WGS sequence"/>
</dbReference>
<dbReference type="EMBL" id="AMZH03000138">
    <property type="protein sequence ID" value="RRT85317.1"/>
    <property type="molecule type" value="Genomic_DNA"/>
</dbReference>
<evidence type="ECO:0000313" key="2">
    <source>
        <dbReference type="Proteomes" id="UP000287651"/>
    </source>
</evidence>
<proteinExistence type="predicted"/>
<gene>
    <name evidence="1" type="ORF">B296_00003668</name>
</gene>
<accession>A0A427BA09</accession>
<dbReference type="AlphaFoldDB" id="A0A427BA09"/>
<protein>
    <submittedName>
        <fullName evidence="1">Uncharacterized protein</fullName>
    </submittedName>
</protein>
<name>A0A427BA09_ENSVE</name>
<organism evidence="1 2">
    <name type="scientific">Ensete ventricosum</name>
    <name type="common">Abyssinian banana</name>
    <name type="synonym">Musa ensete</name>
    <dbReference type="NCBI Taxonomy" id="4639"/>
    <lineage>
        <taxon>Eukaryota</taxon>
        <taxon>Viridiplantae</taxon>
        <taxon>Streptophyta</taxon>
        <taxon>Embryophyta</taxon>
        <taxon>Tracheophyta</taxon>
        <taxon>Spermatophyta</taxon>
        <taxon>Magnoliopsida</taxon>
        <taxon>Liliopsida</taxon>
        <taxon>Zingiberales</taxon>
        <taxon>Musaceae</taxon>
        <taxon>Ensete</taxon>
    </lineage>
</organism>
<evidence type="ECO:0000313" key="1">
    <source>
        <dbReference type="EMBL" id="RRT85317.1"/>
    </source>
</evidence>
<comment type="caution">
    <text evidence="1">The sequence shown here is derived from an EMBL/GenBank/DDBJ whole genome shotgun (WGS) entry which is preliminary data.</text>
</comment>
<reference evidence="1 2" key="1">
    <citation type="journal article" date="2014" name="Agronomy (Basel)">
        <title>A Draft Genome Sequence for Ensete ventricosum, the Drought-Tolerant Tree Against Hunger.</title>
        <authorList>
            <person name="Harrison J."/>
            <person name="Moore K.A."/>
            <person name="Paszkiewicz K."/>
            <person name="Jones T."/>
            <person name="Grant M."/>
            <person name="Ambacheew D."/>
            <person name="Muzemil S."/>
            <person name="Studholme D.J."/>
        </authorList>
    </citation>
    <scope>NUCLEOTIDE SEQUENCE [LARGE SCALE GENOMIC DNA]</scope>
</reference>